<evidence type="ECO:0000313" key="1">
    <source>
        <dbReference type="EMBL" id="MCK0531746.1"/>
    </source>
</evidence>
<name>A0ABT0DX95_9SPHN</name>
<accession>A0ABT0DX95</accession>
<protein>
    <recommendedName>
        <fullName evidence="3">ATP-binding protein</fullName>
    </recommendedName>
</protein>
<dbReference type="RefSeq" id="WP_247231291.1">
    <property type="nucleotide sequence ID" value="NZ_JALKHS010000006.1"/>
</dbReference>
<evidence type="ECO:0000313" key="2">
    <source>
        <dbReference type="Proteomes" id="UP001203512"/>
    </source>
</evidence>
<dbReference type="SUPFAM" id="SSF52540">
    <property type="entry name" value="P-loop containing nucleoside triphosphate hydrolases"/>
    <property type="match status" value="1"/>
</dbReference>
<dbReference type="InterPro" id="IPR027417">
    <property type="entry name" value="P-loop_NTPase"/>
</dbReference>
<proteinExistence type="predicted"/>
<gene>
    <name evidence="1" type="ORF">MU848_09165</name>
</gene>
<reference evidence="1 2" key="1">
    <citation type="submission" date="2022-04" db="EMBL/GenBank/DDBJ databases">
        <authorList>
            <person name="Huq M.A."/>
        </authorList>
    </citation>
    <scope>NUCLEOTIDE SEQUENCE [LARGE SCALE GENOMIC DNA]</scope>
    <source>
        <strain evidence="1 2">MAH-33</strain>
    </source>
</reference>
<comment type="caution">
    <text evidence="1">The sequence shown here is derived from an EMBL/GenBank/DDBJ whole genome shotgun (WGS) entry which is preliminary data.</text>
</comment>
<dbReference type="EMBL" id="JALKHS010000006">
    <property type="protein sequence ID" value="MCK0531746.1"/>
    <property type="molecule type" value="Genomic_DNA"/>
</dbReference>
<dbReference type="Proteomes" id="UP001203512">
    <property type="component" value="Unassembled WGS sequence"/>
</dbReference>
<keyword evidence="2" id="KW-1185">Reference proteome</keyword>
<sequence>MITIIHGPMGSGKTFHKQAFANQFGCTHIVEDWLPTIHEVPEDGRLVLTYHSPEEIKRAIRLDRPQADIRIIDIRTARSLIGAAPSAPDRTHRVDLEG</sequence>
<evidence type="ECO:0008006" key="3">
    <source>
        <dbReference type="Google" id="ProtNLM"/>
    </source>
</evidence>
<organism evidence="1 2">
    <name type="scientific">Sphingobium agri</name>
    <dbReference type="NCBI Taxonomy" id="2933566"/>
    <lineage>
        <taxon>Bacteria</taxon>
        <taxon>Pseudomonadati</taxon>
        <taxon>Pseudomonadota</taxon>
        <taxon>Alphaproteobacteria</taxon>
        <taxon>Sphingomonadales</taxon>
        <taxon>Sphingomonadaceae</taxon>
        <taxon>Sphingobium</taxon>
    </lineage>
</organism>